<protein>
    <submittedName>
        <fullName evidence="2">Uncharacterized protein</fullName>
    </submittedName>
</protein>
<dbReference type="Proteomes" id="UP000324897">
    <property type="component" value="Chromosome 6"/>
</dbReference>
<feature type="region of interest" description="Disordered" evidence="1">
    <location>
        <begin position="161"/>
        <end position="214"/>
    </location>
</feature>
<feature type="compositionally biased region" description="Polar residues" evidence="1">
    <location>
        <begin position="180"/>
        <end position="193"/>
    </location>
</feature>
<comment type="caution">
    <text evidence="2">The sequence shown here is derived from an EMBL/GenBank/DDBJ whole genome shotgun (WGS) entry which is preliminary data.</text>
</comment>
<evidence type="ECO:0000313" key="3">
    <source>
        <dbReference type="Proteomes" id="UP000324897"/>
    </source>
</evidence>
<evidence type="ECO:0000256" key="1">
    <source>
        <dbReference type="SAM" id="MobiDB-lite"/>
    </source>
</evidence>
<organism evidence="2 3">
    <name type="scientific">Eragrostis curvula</name>
    <name type="common">weeping love grass</name>
    <dbReference type="NCBI Taxonomy" id="38414"/>
    <lineage>
        <taxon>Eukaryota</taxon>
        <taxon>Viridiplantae</taxon>
        <taxon>Streptophyta</taxon>
        <taxon>Embryophyta</taxon>
        <taxon>Tracheophyta</taxon>
        <taxon>Spermatophyta</taxon>
        <taxon>Magnoliopsida</taxon>
        <taxon>Liliopsida</taxon>
        <taxon>Poales</taxon>
        <taxon>Poaceae</taxon>
        <taxon>PACMAD clade</taxon>
        <taxon>Chloridoideae</taxon>
        <taxon>Eragrostideae</taxon>
        <taxon>Eragrostidinae</taxon>
        <taxon>Eragrostis</taxon>
    </lineage>
</organism>
<proteinExistence type="predicted"/>
<feature type="non-terminal residue" evidence="2">
    <location>
        <position position="1"/>
    </location>
</feature>
<keyword evidence="3" id="KW-1185">Reference proteome</keyword>
<dbReference type="PANTHER" id="PTHR36885">
    <property type="entry name" value="EXPRESSED PROTEIN"/>
    <property type="match status" value="1"/>
</dbReference>
<dbReference type="OrthoDB" id="642320at2759"/>
<dbReference type="EMBL" id="RWGY01000002">
    <property type="protein sequence ID" value="TVU48797.1"/>
    <property type="molecule type" value="Genomic_DNA"/>
</dbReference>
<dbReference type="PANTHER" id="PTHR36885:SF6">
    <property type="entry name" value="DUF4378 DOMAIN-CONTAINING PROTEIN"/>
    <property type="match status" value="1"/>
</dbReference>
<evidence type="ECO:0000313" key="2">
    <source>
        <dbReference type="EMBL" id="TVU48797.1"/>
    </source>
</evidence>
<dbReference type="Gramene" id="TVU48797">
    <property type="protein sequence ID" value="TVU48797"/>
    <property type="gene ID" value="EJB05_00072"/>
</dbReference>
<dbReference type="AlphaFoldDB" id="A0A5J9WLP2"/>
<accession>A0A5J9WLP2</accession>
<name>A0A5J9WLP2_9POAL</name>
<gene>
    <name evidence="2" type="ORF">EJB05_00072</name>
</gene>
<sequence>MANNCHGRKLSELLREQQEPFLVHRGGAPQCRSVAEVCWRRLRGLYDRTGGGGSVSEIGRRGGRTALGTTVVCGGKAVRMALRWDLAGCFSCGARERFRRLPRAGGDIGNEYDVATEFGDSERHLSPVSVLQLQSDELNHCKCPASFSLLLCIFSRDEEDDSKPSTSGSSTPPDHHGRGATTSSRFTFYSNSGGKVHAAEGEDDDKFQTKSGESLATTEQQAVVSAWERIAADISRIPATSFRIAADIPRLVELDLSRSAREWRWRIGEEEARWVGESIEAMIFEEVRWEAVRDMLLCLRAL</sequence>
<reference evidence="2 3" key="1">
    <citation type="journal article" date="2019" name="Sci. Rep.">
        <title>A high-quality genome of Eragrostis curvula grass provides insights into Poaceae evolution and supports new strategies to enhance forage quality.</title>
        <authorList>
            <person name="Carballo J."/>
            <person name="Santos B.A.C.M."/>
            <person name="Zappacosta D."/>
            <person name="Garbus I."/>
            <person name="Selva J.P."/>
            <person name="Gallo C.A."/>
            <person name="Diaz A."/>
            <person name="Albertini E."/>
            <person name="Caccamo M."/>
            <person name="Echenique V."/>
        </authorList>
    </citation>
    <scope>NUCLEOTIDE SEQUENCE [LARGE SCALE GENOMIC DNA]</scope>
    <source>
        <strain evidence="3">cv. Victoria</strain>
        <tissue evidence="2">Leaf</tissue>
    </source>
</reference>